<feature type="domain" description="Major facilitator superfamily (MFS) profile" evidence="8">
    <location>
        <begin position="7"/>
        <end position="379"/>
    </location>
</feature>
<protein>
    <submittedName>
        <fullName evidence="9">MFS transporter</fullName>
    </submittedName>
</protein>
<evidence type="ECO:0000256" key="4">
    <source>
        <dbReference type="ARBA" id="ARBA00022692"/>
    </source>
</evidence>
<dbReference type="GO" id="GO:0022857">
    <property type="term" value="F:transmembrane transporter activity"/>
    <property type="evidence" value="ECO:0007669"/>
    <property type="project" value="InterPro"/>
</dbReference>
<feature type="transmembrane region" description="Helical" evidence="7">
    <location>
        <begin position="264"/>
        <end position="285"/>
    </location>
</feature>
<organism evidence="9 10">
    <name type="scientific">Haloterrigena gelatinilytica</name>
    <dbReference type="NCBI Taxonomy" id="2741724"/>
    <lineage>
        <taxon>Archaea</taxon>
        <taxon>Methanobacteriati</taxon>
        <taxon>Methanobacteriota</taxon>
        <taxon>Stenosarchaea group</taxon>
        <taxon>Halobacteria</taxon>
        <taxon>Halobacteriales</taxon>
        <taxon>Natrialbaceae</taxon>
        <taxon>Haloterrigena</taxon>
    </lineage>
</organism>
<feature type="transmembrane region" description="Helical" evidence="7">
    <location>
        <begin position="238"/>
        <end position="257"/>
    </location>
</feature>
<dbReference type="InterPro" id="IPR051788">
    <property type="entry name" value="MFS_Transporter"/>
</dbReference>
<dbReference type="GO" id="GO:0012505">
    <property type="term" value="C:endomembrane system"/>
    <property type="evidence" value="ECO:0007669"/>
    <property type="project" value="UniProtKB-SubCell"/>
</dbReference>
<comment type="similarity">
    <text evidence="2">Belongs to the major facilitator superfamily.</text>
</comment>
<feature type="transmembrane region" description="Helical" evidence="7">
    <location>
        <begin position="70"/>
        <end position="88"/>
    </location>
</feature>
<evidence type="ECO:0000256" key="5">
    <source>
        <dbReference type="ARBA" id="ARBA00022989"/>
    </source>
</evidence>
<dbReference type="InterPro" id="IPR036259">
    <property type="entry name" value="MFS_trans_sf"/>
</dbReference>
<dbReference type="Gene3D" id="1.20.1250.20">
    <property type="entry name" value="MFS general substrate transporter like domains"/>
    <property type="match status" value="1"/>
</dbReference>
<evidence type="ECO:0000256" key="7">
    <source>
        <dbReference type="SAM" id="Phobius"/>
    </source>
</evidence>
<feature type="transmembrane region" description="Helical" evidence="7">
    <location>
        <begin position="291"/>
        <end position="314"/>
    </location>
</feature>
<evidence type="ECO:0000256" key="2">
    <source>
        <dbReference type="ARBA" id="ARBA00008335"/>
    </source>
</evidence>
<dbReference type="SUPFAM" id="SSF103473">
    <property type="entry name" value="MFS general substrate transporter"/>
    <property type="match status" value="1"/>
</dbReference>
<dbReference type="InterPro" id="IPR011701">
    <property type="entry name" value="MFS"/>
</dbReference>
<dbReference type="GO" id="GO:0016020">
    <property type="term" value="C:membrane"/>
    <property type="evidence" value="ECO:0007669"/>
    <property type="project" value="TreeGrafter"/>
</dbReference>
<dbReference type="Proteomes" id="UP000728647">
    <property type="component" value="Unassembled WGS sequence"/>
</dbReference>
<dbReference type="Pfam" id="PF07690">
    <property type="entry name" value="MFS_1"/>
    <property type="match status" value="2"/>
</dbReference>
<keyword evidence="3" id="KW-0813">Transport</keyword>
<dbReference type="RefSeq" id="WP_174703111.1">
    <property type="nucleotide sequence ID" value="NZ_JABURA010000002.1"/>
</dbReference>
<comment type="subcellular location">
    <subcellularLocation>
        <location evidence="1">Endomembrane system</location>
        <topology evidence="1">Multi-pass membrane protein</topology>
    </subcellularLocation>
</comment>
<evidence type="ECO:0000313" key="10">
    <source>
        <dbReference type="Proteomes" id="UP000728647"/>
    </source>
</evidence>
<evidence type="ECO:0000256" key="3">
    <source>
        <dbReference type="ARBA" id="ARBA00022448"/>
    </source>
</evidence>
<dbReference type="OrthoDB" id="306002at2157"/>
<comment type="caution">
    <text evidence="9">The sequence shown here is derived from an EMBL/GenBank/DDBJ whole genome shotgun (WGS) entry which is preliminary data.</text>
</comment>
<dbReference type="InterPro" id="IPR020846">
    <property type="entry name" value="MFS_dom"/>
</dbReference>
<feature type="transmembrane region" description="Helical" evidence="7">
    <location>
        <begin position="208"/>
        <end position="226"/>
    </location>
</feature>
<keyword evidence="6 7" id="KW-0472">Membrane</keyword>
<dbReference type="EMBL" id="JABURA010000002">
    <property type="protein sequence ID" value="NUB93448.1"/>
    <property type="molecule type" value="Genomic_DNA"/>
</dbReference>
<dbReference type="PANTHER" id="PTHR23514">
    <property type="entry name" value="BYPASS OF STOP CODON PROTEIN 6"/>
    <property type="match status" value="1"/>
</dbReference>
<evidence type="ECO:0000256" key="6">
    <source>
        <dbReference type="ARBA" id="ARBA00023136"/>
    </source>
</evidence>
<feature type="transmembrane region" description="Helical" evidence="7">
    <location>
        <begin position="135"/>
        <end position="154"/>
    </location>
</feature>
<dbReference type="PANTHER" id="PTHR23514:SF3">
    <property type="entry name" value="BYPASS OF STOP CODON PROTEIN 6"/>
    <property type="match status" value="1"/>
</dbReference>
<dbReference type="PROSITE" id="PS50850">
    <property type="entry name" value="MFS"/>
    <property type="match status" value="1"/>
</dbReference>
<evidence type="ECO:0000259" key="8">
    <source>
        <dbReference type="PROSITE" id="PS50850"/>
    </source>
</evidence>
<proteinExistence type="inferred from homology"/>
<feature type="transmembrane region" description="Helical" evidence="7">
    <location>
        <begin position="326"/>
        <end position="348"/>
    </location>
</feature>
<keyword evidence="5 7" id="KW-1133">Transmembrane helix</keyword>
<feature type="transmembrane region" description="Helical" evidence="7">
    <location>
        <begin position="160"/>
        <end position="179"/>
    </location>
</feature>
<feature type="transmembrane region" description="Helical" evidence="7">
    <location>
        <begin position="354"/>
        <end position="374"/>
    </location>
</feature>
<accession>A0A8J8KGI3</accession>
<keyword evidence="4 7" id="KW-0812">Transmembrane</keyword>
<feature type="transmembrane region" description="Helical" evidence="7">
    <location>
        <begin position="94"/>
        <end position="114"/>
    </location>
</feature>
<evidence type="ECO:0000256" key="1">
    <source>
        <dbReference type="ARBA" id="ARBA00004127"/>
    </source>
</evidence>
<evidence type="ECO:0000313" key="9">
    <source>
        <dbReference type="EMBL" id="NUB93448.1"/>
    </source>
</evidence>
<name>A0A8J8KGI3_9EURY</name>
<reference evidence="9" key="1">
    <citation type="submission" date="2020-06" db="EMBL/GenBank/DDBJ databases">
        <title>Haloterrigena sp. nov., an extremely halophilic archaeon isolated from a saline sediment.</title>
        <authorList>
            <person name="Liu B.-B."/>
        </authorList>
    </citation>
    <scope>NUCLEOTIDE SEQUENCE</scope>
    <source>
        <strain evidence="9">SYSU A121-1</strain>
    </source>
</reference>
<feature type="transmembrane region" description="Helical" evidence="7">
    <location>
        <begin position="41"/>
        <end position="63"/>
    </location>
</feature>
<sequence>MNRRRGWLVVIFGFAFGDGLVLQTRGPLLASFRSAFGVSEGLLGLVAPAGTVGFVGAVIVTGFVAGRLDFGRTLLVGIGATALALALLGGMPLYWLFLLVLVGQGTATGVVRALDRTVLSHLYPTQRGRMFTLYSLVWSLGAVSGPLFVTAALSATGWRVAYALLAVLFLPLVALLFRLELPTDANDERELSRAALTRLLRRPEIRGMAVAMVFVGFIEGAVFTWVPYYAAEFVGRELANVLLSVYLLAYVPGRLLYTWLSERIGYLRVALVLSVGAVPAFAAAFSGVEGWLLFGTVFVAGFFSSGFFPLLSAFGVDSAPEYSGPVNAIATAGTYAGIAVGPAGIGVLAEYAGIRTGMAAVPVFAGGLLATLLYTRRAV</sequence>
<dbReference type="AlphaFoldDB" id="A0A8J8KGI3"/>
<gene>
    <name evidence="9" type="ORF">HT576_20835</name>
</gene>